<keyword evidence="2" id="KW-0238">DNA-binding</keyword>
<dbReference type="PANTHER" id="PTHR33164">
    <property type="entry name" value="TRANSCRIPTIONAL REGULATOR, MARR FAMILY"/>
    <property type="match status" value="1"/>
</dbReference>
<dbReference type="Gene3D" id="1.10.10.10">
    <property type="entry name" value="Winged helix-like DNA-binding domain superfamily/Winged helix DNA-binding domain"/>
    <property type="match status" value="1"/>
</dbReference>
<dbReference type="InterPro" id="IPR036390">
    <property type="entry name" value="WH_DNA-bd_sf"/>
</dbReference>
<dbReference type="SUPFAM" id="SSF46785">
    <property type="entry name" value="Winged helix' DNA-binding domain"/>
    <property type="match status" value="1"/>
</dbReference>
<dbReference type="PROSITE" id="PS50995">
    <property type="entry name" value="HTH_MARR_2"/>
    <property type="match status" value="1"/>
</dbReference>
<dbReference type="InterPro" id="IPR039422">
    <property type="entry name" value="MarR/SlyA-like"/>
</dbReference>
<feature type="domain" description="HTH marR-type" evidence="1">
    <location>
        <begin position="2"/>
        <end position="139"/>
    </location>
</feature>
<dbReference type="EMBL" id="FONZ01000003">
    <property type="protein sequence ID" value="SFF22378.1"/>
    <property type="molecule type" value="Genomic_DNA"/>
</dbReference>
<dbReference type="AlphaFoldDB" id="A0A1I2GYP4"/>
<dbReference type="STRING" id="285351.SAMN04488035_2069"/>
<dbReference type="SMART" id="SM00347">
    <property type="entry name" value="HTH_MARR"/>
    <property type="match status" value="1"/>
</dbReference>
<evidence type="ECO:0000259" key="1">
    <source>
        <dbReference type="PROSITE" id="PS50995"/>
    </source>
</evidence>
<reference evidence="3" key="1">
    <citation type="submission" date="2016-10" db="EMBL/GenBank/DDBJ databases">
        <authorList>
            <person name="Varghese N."/>
            <person name="Submissions S."/>
        </authorList>
    </citation>
    <scope>NUCLEOTIDE SEQUENCE [LARGE SCALE GENOMIC DNA]</scope>
    <source>
        <strain evidence="3">DSM 19083</strain>
    </source>
</reference>
<gene>
    <name evidence="2" type="ORF">SAMN04488035_2069</name>
</gene>
<dbReference type="RefSeq" id="WP_093378209.1">
    <property type="nucleotide sequence ID" value="NZ_BNAN01000003.1"/>
</dbReference>
<dbReference type="Proteomes" id="UP000198520">
    <property type="component" value="Unassembled WGS sequence"/>
</dbReference>
<accession>A0A1I2GYP4</accession>
<sequence>MSSRLTYSINHLATALNAYADAILTARWGITISQFTFLAVLEEGQPIDITGLAECLGVTKAAVSKRVPGLEARGLIRTAADPANARRVVLTLTDEGLRLAREAGDLLEAEFAQMFVGRPDLDLERTHADVQAMLETVLAKEAAS</sequence>
<dbReference type="GO" id="GO:0003677">
    <property type="term" value="F:DNA binding"/>
    <property type="evidence" value="ECO:0007669"/>
    <property type="project" value="UniProtKB-KW"/>
</dbReference>
<evidence type="ECO:0000313" key="3">
    <source>
        <dbReference type="Proteomes" id="UP000198520"/>
    </source>
</evidence>
<keyword evidence="3" id="KW-1185">Reference proteome</keyword>
<dbReference type="PANTHER" id="PTHR33164:SF43">
    <property type="entry name" value="HTH-TYPE TRANSCRIPTIONAL REPRESSOR YETL"/>
    <property type="match status" value="1"/>
</dbReference>
<dbReference type="GO" id="GO:0003700">
    <property type="term" value="F:DNA-binding transcription factor activity"/>
    <property type="evidence" value="ECO:0007669"/>
    <property type="project" value="InterPro"/>
</dbReference>
<dbReference type="InterPro" id="IPR000835">
    <property type="entry name" value="HTH_MarR-typ"/>
</dbReference>
<protein>
    <submittedName>
        <fullName evidence="2">DNA-binding transcriptional regulator, MarR family</fullName>
    </submittedName>
</protein>
<dbReference type="OrthoDB" id="5143514at2"/>
<proteinExistence type="predicted"/>
<dbReference type="Pfam" id="PF12802">
    <property type="entry name" value="MarR_2"/>
    <property type="match status" value="1"/>
</dbReference>
<dbReference type="InterPro" id="IPR036388">
    <property type="entry name" value="WH-like_DNA-bd_sf"/>
</dbReference>
<evidence type="ECO:0000313" key="2">
    <source>
        <dbReference type="EMBL" id="SFF22378.1"/>
    </source>
</evidence>
<name>A0A1I2GYP4_9MICO</name>
<dbReference type="GO" id="GO:0006950">
    <property type="term" value="P:response to stress"/>
    <property type="evidence" value="ECO:0007669"/>
    <property type="project" value="TreeGrafter"/>
</dbReference>
<organism evidence="2 3">
    <name type="scientific">Flavimobilis marinus</name>
    <dbReference type="NCBI Taxonomy" id="285351"/>
    <lineage>
        <taxon>Bacteria</taxon>
        <taxon>Bacillati</taxon>
        <taxon>Actinomycetota</taxon>
        <taxon>Actinomycetes</taxon>
        <taxon>Micrococcales</taxon>
        <taxon>Jonesiaceae</taxon>
        <taxon>Flavimobilis</taxon>
    </lineage>
</organism>